<accession>A0A3N4PVK6</accession>
<evidence type="ECO:0000313" key="3">
    <source>
        <dbReference type="Proteomes" id="UP000278351"/>
    </source>
</evidence>
<keyword evidence="3" id="KW-1185">Reference proteome</keyword>
<evidence type="ECO:0000256" key="1">
    <source>
        <dbReference type="SAM" id="Phobius"/>
    </source>
</evidence>
<feature type="transmembrane region" description="Helical" evidence="1">
    <location>
        <begin position="57"/>
        <end position="75"/>
    </location>
</feature>
<keyword evidence="1" id="KW-1133">Transmembrane helix</keyword>
<dbReference type="Proteomes" id="UP000278351">
    <property type="component" value="Unassembled WGS sequence"/>
</dbReference>
<comment type="caution">
    <text evidence="2">The sequence shown here is derived from an EMBL/GenBank/DDBJ whole genome shotgun (WGS) entry which is preliminary data.</text>
</comment>
<sequence>MDAQHNEFAKIKSLKSKKITFIARALGAFIFASAIAGIIYLEIIIIESVKISVEFKISSVILSVTLLSFLVYAVLKDTIITSKSNITKVVVDQNGLHHCNNEIIVESLTFASLHPNPDQKNYDVVLSEGEDAGFDICVYYFDSSSNTIIYKAIVFNTPFSIRNGKELKRHFIKGVLKFRSDLKVSPKVLDVLDLKAHKKI</sequence>
<proteinExistence type="predicted"/>
<dbReference type="OrthoDB" id="769178at2"/>
<organism evidence="2 3">
    <name type="scientific">Chitinophaga lutea</name>
    <dbReference type="NCBI Taxonomy" id="2488634"/>
    <lineage>
        <taxon>Bacteria</taxon>
        <taxon>Pseudomonadati</taxon>
        <taxon>Bacteroidota</taxon>
        <taxon>Chitinophagia</taxon>
        <taxon>Chitinophagales</taxon>
        <taxon>Chitinophagaceae</taxon>
        <taxon>Chitinophaga</taxon>
    </lineage>
</organism>
<dbReference type="AlphaFoldDB" id="A0A3N4PVK6"/>
<protein>
    <submittedName>
        <fullName evidence="2">Uncharacterized protein</fullName>
    </submittedName>
</protein>
<name>A0A3N4PVK6_9BACT</name>
<keyword evidence="1" id="KW-0812">Transmembrane</keyword>
<dbReference type="EMBL" id="RPDH01000002">
    <property type="protein sequence ID" value="RPE08177.1"/>
    <property type="molecule type" value="Genomic_DNA"/>
</dbReference>
<dbReference type="RefSeq" id="WP_123847177.1">
    <property type="nucleotide sequence ID" value="NZ_RPDH01000002.1"/>
</dbReference>
<gene>
    <name evidence="2" type="ORF">EGT74_14010</name>
</gene>
<reference evidence="2 3" key="1">
    <citation type="submission" date="2018-11" db="EMBL/GenBank/DDBJ databases">
        <title>Chitinophaga lutea sp.nov., isolate from arsenic contaminated soil.</title>
        <authorList>
            <person name="Zong Y."/>
        </authorList>
    </citation>
    <scope>NUCLEOTIDE SEQUENCE [LARGE SCALE GENOMIC DNA]</scope>
    <source>
        <strain evidence="2 3">ZY74</strain>
    </source>
</reference>
<evidence type="ECO:0000313" key="2">
    <source>
        <dbReference type="EMBL" id="RPE08177.1"/>
    </source>
</evidence>
<keyword evidence="1" id="KW-0472">Membrane</keyword>
<feature type="transmembrane region" description="Helical" evidence="1">
    <location>
        <begin position="21"/>
        <end position="45"/>
    </location>
</feature>